<proteinExistence type="predicted"/>
<dbReference type="SUPFAM" id="SSF48403">
    <property type="entry name" value="Ankyrin repeat"/>
    <property type="match status" value="1"/>
</dbReference>
<dbReference type="VEuPathDB" id="FungiDB:H257_08465"/>
<gene>
    <name evidence="1" type="ORF">DYB35_003597</name>
    <name evidence="2" type="ORF">DYB37_003617</name>
</gene>
<dbReference type="Gene3D" id="1.25.40.20">
    <property type="entry name" value="Ankyrin repeat-containing domain"/>
    <property type="match status" value="1"/>
</dbReference>
<reference evidence="3 4" key="1">
    <citation type="submission" date="2018-08" db="EMBL/GenBank/DDBJ databases">
        <title>Aphanomyces genome sequencing and annotation.</title>
        <authorList>
            <person name="Minardi D."/>
            <person name="Oidtmann B."/>
            <person name="Van Der Giezen M."/>
            <person name="Studholme D.J."/>
        </authorList>
    </citation>
    <scope>NUCLEOTIDE SEQUENCE [LARGE SCALE GENOMIC DNA]</scope>
    <source>
        <strain evidence="2 3">Da</strain>
        <strain evidence="1 4">Sv</strain>
    </source>
</reference>
<dbReference type="EMBL" id="QUTH01002973">
    <property type="protein sequence ID" value="RHZ22630.1"/>
    <property type="molecule type" value="Genomic_DNA"/>
</dbReference>
<evidence type="ECO:0000313" key="1">
    <source>
        <dbReference type="EMBL" id="RHY83866.1"/>
    </source>
</evidence>
<dbReference type="PANTHER" id="PTHR46586:SF3">
    <property type="entry name" value="ANKYRIN REPEAT-CONTAINING PROTEIN"/>
    <property type="match status" value="1"/>
</dbReference>
<dbReference type="AlphaFoldDB" id="A0A3R7AEF9"/>
<accession>A0A3R7AEF9</accession>
<evidence type="ECO:0000313" key="2">
    <source>
        <dbReference type="EMBL" id="RHZ22630.1"/>
    </source>
</evidence>
<name>A0A3R7AEF9_APHAT</name>
<sequence length="255" mass="28403">MWEVFEASAAACQVLLGSGIPTSIYSYQDGVYEDLLPFSHLLVQTFAHSVVPFHEKFYPWFASRGDYGLVQLLRCRPQSLPYLMRYAAWSGDMDLLLCLHAKGDLLSLANLLDIASSRGHLDLLVWLHEHGAMNGAMMNGHLEIVQFLHEHRTEGCTPYGMDVSARNGHFAVVEFLHHHRTEGCTADAMAWAAAAGHLDIVRFLNEQRDEGDAVWATEAAATAGHRDIVRYLESHAMEEGPSDANVVFSGRDFAF</sequence>
<comment type="caution">
    <text evidence="2">The sequence shown here is derived from an EMBL/GenBank/DDBJ whole genome shotgun (WGS) entry which is preliminary data.</text>
</comment>
<evidence type="ECO:0000313" key="4">
    <source>
        <dbReference type="Proteomes" id="UP000285712"/>
    </source>
</evidence>
<evidence type="ECO:0000313" key="3">
    <source>
        <dbReference type="Proteomes" id="UP000285430"/>
    </source>
</evidence>
<organism evidence="2 3">
    <name type="scientific">Aphanomyces astaci</name>
    <name type="common">Crayfish plague agent</name>
    <dbReference type="NCBI Taxonomy" id="112090"/>
    <lineage>
        <taxon>Eukaryota</taxon>
        <taxon>Sar</taxon>
        <taxon>Stramenopiles</taxon>
        <taxon>Oomycota</taxon>
        <taxon>Saprolegniomycetes</taxon>
        <taxon>Saprolegniales</taxon>
        <taxon>Verrucalvaceae</taxon>
        <taxon>Aphanomyces</taxon>
    </lineage>
</organism>
<dbReference type="InterPro" id="IPR002110">
    <property type="entry name" value="Ankyrin_rpt"/>
</dbReference>
<protein>
    <submittedName>
        <fullName evidence="2">Uncharacterized protein</fullName>
    </submittedName>
</protein>
<dbReference type="InterPro" id="IPR052050">
    <property type="entry name" value="SecEffector_AnkRepeat"/>
</dbReference>
<dbReference type="Pfam" id="PF12796">
    <property type="entry name" value="Ank_2"/>
    <property type="match status" value="1"/>
</dbReference>
<dbReference type="PANTHER" id="PTHR46586">
    <property type="entry name" value="ANKYRIN REPEAT-CONTAINING PROTEIN"/>
    <property type="match status" value="1"/>
</dbReference>
<dbReference type="InterPro" id="IPR036770">
    <property type="entry name" value="Ankyrin_rpt-contain_sf"/>
</dbReference>
<dbReference type="Proteomes" id="UP000285712">
    <property type="component" value="Unassembled WGS sequence"/>
</dbReference>
<dbReference type="EMBL" id="QUTG01006600">
    <property type="protein sequence ID" value="RHY83866.1"/>
    <property type="molecule type" value="Genomic_DNA"/>
</dbReference>
<dbReference type="Proteomes" id="UP000285430">
    <property type="component" value="Unassembled WGS sequence"/>
</dbReference>